<dbReference type="InterPro" id="IPR001128">
    <property type="entry name" value="Cyt_P450"/>
</dbReference>
<accession>A0ABD0W1B7</accession>
<reference evidence="1 2" key="1">
    <citation type="journal article" date="2024" name="Plant Biotechnol. J.">
        <title>Dendrobium thyrsiflorum genome and its molecular insights into genes involved in important horticultural traits.</title>
        <authorList>
            <person name="Chen B."/>
            <person name="Wang J.Y."/>
            <person name="Zheng P.J."/>
            <person name="Li K.L."/>
            <person name="Liang Y.M."/>
            <person name="Chen X.F."/>
            <person name="Zhang C."/>
            <person name="Zhao X."/>
            <person name="He X."/>
            <person name="Zhang G.Q."/>
            <person name="Liu Z.J."/>
            <person name="Xu Q."/>
        </authorList>
    </citation>
    <scope>NUCLEOTIDE SEQUENCE [LARGE SCALE GENOMIC DNA]</scope>
    <source>
        <strain evidence="1">GZMU011</strain>
    </source>
</reference>
<protein>
    <submittedName>
        <fullName evidence="1">Uncharacterized protein</fullName>
    </submittedName>
</protein>
<proteinExistence type="predicted"/>
<gene>
    <name evidence="1" type="ORF">M5K25_001936</name>
</gene>
<name>A0ABD0W1B7_DENTH</name>
<evidence type="ECO:0000313" key="2">
    <source>
        <dbReference type="Proteomes" id="UP001552299"/>
    </source>
</evidence>
<dbReference type="AlphaFoldDB" id="A0ABD0W1B7"/>
<comment type="caution">
    <text evidence="1">The sequence shown here is derived from an EMBL/GenBank/DDBJ whole genome shotgun (WGS) entry which is preliminary data.</text>
</comment>
<dbReference type="Gene3D" id="1.10.630.10">
    <property type="entry name" value="Cytochrome P450"/>
    <property type="match status" value="1"/>
</dbReference>
<dbReference type="Proteomes" id="UP001552299">
    <property type="component" value="Unassembled WGS sequence"/>
</dbReference>
<organism evidence="1 2">
    <name type="scientific">Dendrobium thyrsiflorum</name>
    <name type="common">Pinecone-like raceme dendrobium</name>
    <name type="synonym">Orchid</name>
    <dbReference type="NCBI Taxonomy" id="117978"/>
    <lineage>
        <taxon>Eukaryota</taxon>
        <taxon>Viridiplantae</taxon>
        <taxon>Streptophyta</taxon>
        <taxon>Embryophyta</taxon>
        <taxon>Tracheophyta</taxon>
        <taxon>Spermatophyta</taxon>
        <taxon>Magnoliopsida</taxon>
        <taxon>Liliopsida</taxon>
        <taxon>Asparagales</taxon>
        <taxon>Orchidaceae</taxon>
        <taxon>Epidendroideae</taxon>
        <taxon>Malaxideae</taxon>
        <taxon>Dendrobiinae</taxon>
        <taxon>Dendrobium</taxon>
    </lineage>
</organism>
<dbReference type="Pfam" id="PF00067">
    <property type="entry name" value="p450"/>
    <property type="match status" value="1"/>
</dbReference>
<evidence type="ECO:0000313" key="1">
    <source>
        <dbReference type="EMBL" id="KAL0927732.1"/>
    </source>
</evidence>
<sequence length="175" mass="20108">MATNGAFCSETLPPRSFTLSRSAFSPPDTIGSSAFSSMTSKPEKLDEKAIREIETAQRELLRYMSKYMWVFAFVPKLLSRFMFQGRLRTVARLRQRQIDLFLLLISARRENQSQASEQRFIYSYIDSLLDISLAEEGGSKLTDLEIIPLCSEFLIARNDTTMFVCLGKRQSNFEF</sequence>
<keyword evidence="2" id="KW-1185">Reference proteome</keyword>
<dbReference type="SUPFAM" id="SSF48264">
    <property type="entry name" value="Cytochrome P450"/>
    <property type="match status" value="1"/>
</dbReference>
<dbReference type="InterPro" id="IPR036396">
    <property type="entry name" value="Cyt_P450_sf"/>
</dbReference>
<dbReference type="EMBL" id="JANQDX010000002">
    <property type="protein sequence ID" value="KAL0927732.1"/>
    <property type="molecule type" value="Genomic_DNA"/>
</dbReference>